<dbReference type="OrthoDB" id="6431778at2759"/>
<sequence length="52" mass="6123">LIKTECEVDETEHFRHHLHFVFNRGVKTTVTTLEIYTVNDEAEMPHEVVEPT</sequence>
<reference evidence="1 2" key="1">
    <citation type="journal article" date="2019" name="Sci. Rep.">
        <title>Orb-weaving spider Araneus ventricosus genome elucidates the spidroin gene catalogue.</title>
        <authorList>
            <person name="Kono N."/>
            <person name="Nakamura H."/>
            <person name="Ohtoshi R."/>
            <person name="Moran D.A.P."/>
            <person name="Shinohara A."/>
            <person name="Yoshida Y."/>
            <person name="Fujiwara M."/>
            <person name="Mori M."/>
            <person name="Tomita M."/>
            <person name="Arakawa K."/>
        </authorList>
    </citation>
    <scope>NUCLEOTIDE SEQUENCE [LARGE SCALE GENOMIC DNA]</scope>
</reference>
<evidence type="ECO:0000313" key="2">
    <source>
        <dbReference type="Proteomes" id="UP000499080"/>
    </source>
</evidence>
<keyword evidence="2" id="KW-1185">Reference proteome</keyword>
<evidence type="ECO:0000313" key="1">
    <source>
        <dbReference type="EMBL" id="GBN98885.1"/>
    </source>
</evidence>
<dbReference type="Proteomes" id="UP000499080">
    <property type="component" value="Unassembled WGS sequence"/>
</dbReference>
<protein>
    <submittedName>
        <fullName evidence="1">Uncharacterized protein</fullName>
    </submittedName>
</protein>
<comment type="caution">
    <text evidence="1">The sequence shown here is derived from an EMBL/GenBank/DDBJ whole genome shotgun (WGS) entry which is preliminary data.</text>
</comment>
<feature type="non-terminal residue" evidence="1">
    <location>
        <position position="1"/>
    </location>
</feature>
<gene>
    <name evidence="1" type="ORF">AVEN_205653_1</name>
</gene>
<organism evidence="1 2">
    <name type="scientific">Araneus ventricosus</name>
    <name type="common">Orbweaver spider</name>
    <name type="synonym">Epeira ventricosa</name>
    <dbReference type="NCBI Taxonomy" id="182803"/>
    <lineage>
        <taxon>Eukaryota</taxon>
        <taxon>Metazoa</taxon>
        <taxon>Ecdysozoa</taxon>
        <taxon>Arthropoda</taxon>
        <taxon>Chelicerata</taxon>
        <taxon>Arachnida</taxon>
        <taxon>Araneae</taxon>
        <taxon>Araneomorphae</taxon>
        <taxon>Entelegynae</taxon>
        <taxon>Araneoidea</taxon>
        <taxon>Araneidae</taxon>
        <taxon>Araneus</taxon>
    </lineage>
</organism>
<proteinExistence type="predicted"/>
<accession>A0A4Y2TIE3</accession>
<name>A0A4Y2TIE3_ARAVE</name>
<dbReference type="EMBL" id="BGPR01027990">
    <property type="protein sequence ID" value="GBN98885.1"/>
    <property type="molecule type" value="Genomic_DNA"/>
</dbReference>
<dbReference type="AlphaFoldDB" id="A0A4Y2TIE3"/>